<dbReference type="Gene3D" id="3.30.310.70">
    <property type="entry name" value="TT1751-like domain"/>
    <property type="match status" value="1"/>
</dbReference>
<protein>
    <submittedName>
        <fullName evidence="2">DUF302 domain-containing protein</fullName>
    </submittedName>
</protein>
<comment type="caution">
    <text evidence="2">The sequence shown here is derived from an EMBL/GenBank/DDBJ whole genome shotgun (WGS) entry which is preliminary data.</text>
</comment>
<reference evidence="2 3" key="1">
    <citation type="journal article" date="2019" name="Int. J. Syst. Evol. Microbiol.">
        <title>The Global Catalogue of Microorganisms (GCM) 10K type strain sequencing project: providing services to taxonomists for standard genome sequencing and annotation.</title>
        <authorList>
            <consortium name="The Broad Institute Genomics Platform"/>
            <consortium name="The Broad Institute Genome Sequencing Center for Infectious Disease"/>
            <person name="Wu L."/>
            <person name="Ma J."/>
        </authorList>
    </citation>
    <scope>NUCLEOTIDE SEQUENCE [LARGE SCALE GENOMIC DNA]</scope>
    <source>
        <strain evidence="2 3">CGMCC 1.10593</strain>
    </source>
</reference>
<dbReference type="SUPFAM" id="SSF103247">
    <property type="entry name" value="TT1751-like"/>
    <property type="match status" value="1"/>
</dbReference>
<dbReference type="PANTHER" id="PTHR38342">
    <property type="entry name" value="SLR5037 PROTEIN"/>
    <property type="match status" value="1"/>
</dbReference>
<feature type="domain" description="DUF302" evidence="1">
    <location>
        <begin position="60"/>
        <end position="122"/>
    </location>
</feature>
<dbReference type="AlphaFoldDB" id="A0ABD6D6V1"/>
<evidence type="ECO:0000313" key="3">
    <source>
        <dbReference type="Proteomes" id="UP001597052"/>
    </source>
</evidence>
<dbReference type="InterPro" id="IPR005180">
    <property type="entry name" value="DUF302"/>
</dbReference>
<dbReference type="RefSeq" id="WP_256396705.1">
    <property type="nucleotide sequence ID" value="NZ_JANHDJ010000005.1"/>
</dbReference>
<proteinExistence type="predicted"/>
<dbReference type="Pfam" id="PF03625">
    <property type="entry name" value="DUF302"/>
    <property type="match status" value="1"/>
</dbReference>
<dbReference type="Proteomes" id="UP001597052">
    <property type="component" value="Unassembled WGS sequence"/>
</dbReference>
<evidence type="ECO:0000259" key="1">
    <source>
        <dbReference type="Pfam" id="PF03625"/>
    </source>
</evidence>
<accession>A0ABD6D6V1</accession>
<sequence>MTDVSTGTDEQHAANRHLCTDGGSVDGLVTVASDASVDESVDRVKAAIDDIEGLSLMAEFDHAANAASVDRELLSTTVLVFGNPDIGTPLMQGNQTVAIDMPQKLLVAEHNDGTVTVSYNDPDYLAERHGIAPDHDTLETIAGALSSLAAVAAGEE</sequence>
<dbReference type="EMBL" id="JBHUDM010000002">
    <property type="protein sequence ID" value="MFD1641696.1"/>
    <property type="molecule type" value="Genomic_DNA"/>
</dbReference>
<dbReference type="PANTHER" id="PTHR38342:SF2">
    <property type="entry name" value="INNER MEMBRANE OR EXPORTED"/>
    <property type="match status" value="1"/>
</dbReference>
<organism evidence="2 3">
    <name type="scientific">Halohasta litorea</name>
    <dbReference type="NCBI Taxonomy" id="869891"/>
    <lineage>
        <taxon>Archaea</taxon>
        <taxon>Methanobacteriati</taxon>
        <taxon>Methanobacteriota</taxon>
        <taxon>Stenosarchaea group</taxon>
        <taxon>Halobacteria</taxon>
        <taxon>Halobacteriales</taxon>
        <taxon>Haloferacaceae</taxon>
        <taxon>Halohasta</taxon>
    </lineage>
</organism>
<gene>
    <name evidence="2" type="ORF">ACFSBW_07395</name>
</gene>
<dbReference type="InterPro" id="IPR035923">
    <property type="entry name" value="TT1751-like_sf"/>
</dbReference>
<name>A0ABD6D6V1_9EURY</name>
<evidence type="ECO:0000313" key="2">
    <source>
        <dbReference type="EMBL" id="MFD1641696.1"/>
    </source>
</evidence>
<dbReference type="CDD" id="cd14797">
    <property type="entry name" value="DUF302"/>
    <property type="match status" value="1"/>
</dbReference>
<keyword evidence="3" id="KW-1185">Reference proteome</keyword>